<gene>
    <name evidence="2" type="ORF">C1876_13125</name>
</gene>
<dbReference type="InterPro" id="IPR043129">
    <property type="entry name" value="ATPase_NBD"/>
</dbReference>
<dbReference type="Gene3D" id="3.30.420.40">
    <property type="match status" value="2"/>
</dbReference>
<comment type="caution">
    <text evidence="2">The sequence shown here is derived from an EMBL/GenBank/DDBJ whole genome shotgun (WGS) entry which is preliminary data.</text>
</comment>
<dbReference type="PANTHER" id="PTHR18964">
    <property type="entry name" value="ROK (REPRESSOR, ORF, KINASE) FAMILY"/>
    <property type="match status" value="1"/>
</dbReference>
<dbReference type="InterPro" id="IPR000600">
    <property type="entry name" value="ROK"/>
</dbReference>
<name>A0ABX9HIP7_9ACTN</name>
<dbReference type="Pfam" id="PF00480">
    <property type="entry name" value="ROK"/>
    <property type="match status" value="1"/>
</dbReference>
<sequence>MDVAYPRTIVAVDVGGTKIAGAVVSYGRSGVSPAILHERTIPTDASRGGNAVLDDIVRLALELIAACDEPPLGVGVGTAGCVDPLAGSIAFANDLMPGWTGQPVAARLREATALPVAVMGDVHAHALGEARWGAARGMQSCLCVAAGTGLGGAFVADGAVMRGFRGAAGHLGHVQSPLAAGIPCACGASGHLESIASGTGLGILFDRLFPARAGEVAGGADVSRLAAAGDADAIEVLQASGRALGEALGSWANTFDPEVIVLSGSVLAAGEPWRAGMREGFASMVMPLMRDTPIVDAALGGHAPLVGASENLLDTVTL</sequence>
<evidence type="ECO:0000313" key="3">
    <source>
        <dbReference type="Proteomes" id="UP000253817"/>
    </source>
</evidence>
<dbReference type="PANTHER" id="PTHR18964:SF173">
    <property type="entry name" value="GLUCOKINASE"/>
    <property type="match status" value="1"/>
</dbReference>
<dbReference type="Proteomes" id="UP000253817">
    <property type="component" value="Unassembled WGS sequence"/>
</dbReference>
<dbReference type="SUPFAM" id="SSF53067">
    <property type="entry name" value="Actin-like ATPase domain"/>
    <property type="match status" value="1"/>
</dbReference>
<proteinExistence type="inferred from homology"/>
<evidence type="ECO:0000313" key="2">
    <source>
        <dbReference type="EMBL" id="RDB67519.1"/>
    </source>
</evidence>
<dbReference type="RefSeq" id="WP_114547175.1">
    <property type="nucleotide sequence ID" value="NZ_PPTT01000025.1"/>
</dbReference>
<protein>
    <submittedName>
        <fullName evidence="2">ROK family protein</fullName>
    </submittedName>
</protein>
<reference evidence="2 3" key="1">
    <citation type="journal article" date="2018" name="Elife">
        <title>Discovery and characterization of a prevalent human gut bacterial enzyme sufficient for the inactivation of a family of plant toxins.</title>
        <authorList>
            <person name="Koppel N."/>
            <person name="Bisanz J.E."/>
            <person name="Pandelia M.E."/>
            <person name="Turnbaugh P.J."/>
            <person name="Balskus E.P."/>
        </authorList>
    </citation>
    <scope>NUCLEOTIDE SEQUENCE [LARGE SCALE GENOMIC DNA]</scope>
    <source>
        <strain evidence="2 3">DSM 16107</strain>
    </source>
</reference>
<keyword evidence="3" id="KW-1185">Reference proteome</keyword>
<dbReference type="EMBL" id="PPTT01000025">
    <property type="protein sequence ID" value="RDB67519.1"/>
    <property type="molecule type" value="Genomic_DNA"/>
</dbReference>
<evidence type="ECO:0000256" key="1">
    <source>
        <dbReference type="ARBA" id="ARBA00006479"/>
    </source>
</evidence>
<organism evidence="2 3">
    <name type="scientific">Eggerthella sinensis</name>
    <dbReference type="NCBI Taxonomy" id="242230"/>
    <lineage>
        <taxon>Bacteria</taxon>
        <taxon>Bacillati</taxon>
        <taxon>Actinomycetota</taxon>
        <taxon>Coriobacteriia</taxon>
        <taxon>Eggerthellales</taxon>
        <taxon>Eggerthellaceae</taxon>
        <taxon>Eggerthella</taxon>
    </lineage>
</organism>
<accession>A0ABX9HIP7</accession>
<comment type="similarity">
    <text evidence="1">Belongs to the ROK (NagC/XylR) family.</text>
</comment>